<organism evidence="2 3">
    <name type="scientific">Amblyomma americanum</name>
    <name type="common">Lone star tick</name>
    <dbReference type="NCBI Taxonomy" id="6943"/>
    <lineage>
        <taxon>Eukaryota</taxon>
        <taxon>Metazoa</taxon>
        <taxon>Ecdysozoa</taxon>
        <taxon>Arthropoda</taxon>
        <taxon>Chelicerata</taxon>
        <taxon>Arachnida</taxon>
        <taxon>Acari</taxon>
        <taxon>Parasitiformes</taxon>
        <taxon>Ixodida</taxon>
        <taxon>Ixodoidea</taxon>
        <taxon>Ixodidae</taxon>
        <taxon>Amblyomminae</taxon>
        <taxon>Amblyomma</taxon>
    </lineage>
</organism>
<gene>
    <name evidence="2" type="ORF">V5799_025235</name>
</gene>
<keyword evidence="1" id="KW-0472">Membrane</keyword>
<keyword evidence="1" id="KW-1133">Transmembrane helix</keyword>
<feature type="transmembrane region" description="Helical" evidence="1">
    <location>
        <begin position="31"/>
        <end position="52"/>
    </location>
</feature>
<comment type="caution">
    <text evidence="2">The sequence shown here is derived from an EMBL/GenBank/DDBJ whole genome shotgun (WGS) entry which is preliminary data.</text>
</comment>
<dbReference type="AlphaFoldDB" id="A0AAQ4E9T2"/>
<keyword evidence="3" id="KW-1185">Reference proteome</keyword>
<keyword evidence="1" id="KW-0812">Transmembrane</keyword>
<evidence type="ECO:0000313" key="3">
    <source>
        <dbReference type="Proteomes" id="UP001321473"/>
    </source>
</evidence>
<reference evidence="2 3" key="1">
    <citation type="journal article" date="2023" name="Arcadia Sci">
        <title>De novo assembly of a long-read Amblyomma americanum tick genome.</title>
        <authorList>
            <person name="Chou S."/>
            <person name="Poskanzer K.E."/>
            <person name="Rollins M."/>
            <person name="Thuy-Boun P.S."/>
        </authorList>
    </citation>
    <scope>NUCLEOTIDE SEQUENCE [LARGE SCALE GENOMIC DNA]</scope>
    <source>
        <strain evidence="2">F_SG_1</strain>
        <tissue evidence="2">Salivary glands</tissue>
    </source>
</reference>
<dbReference type="Proteomes" id="UP001321473">
    <property type="component" value="Unassembled WGS sequence"/>
</dbReference>
<protein>
    <recommendedName>
        <fullName evidence="4">Organic anion transporter</fullName>
    </recommendedName>
</protein>
<name>A0AAQ4E9T2_AMBAM</name>
<accession>A0AAQ4E9T2</accession>
<evidence type="ECO:0000256" key="1">
    <source>
        <dbReference type="SAM" id="Phobius"/>
    </source>
</evidence>
<sequence length="163" mass="17422">MPTAAGESSSSLDQQLSQLIGPWGLFQSLMFAYDCLAMLAMGAHNLLFVVIAPNDADYWCQRPASVVLSDEQWKSANIPRDANGTYDRCTVYESTRDGHDGRAANASFGAGAATAVPTSARNVVPCSAWDFNQTTSAGTILEEASGKEAGPTPVEPRRHLELL</sequence>
<dbReference type="EMBL" id="JARKHS020019638">
    <property type="protein sequence ID" value="KAK8771521.1"/>
    <property type="molecule type" value="Genomic_DNA"/>
</dbReference>
<proteinExistence type="predicted"/>
<evidence type="ECO:0000313" key="2">
    <source>
        <dbReference type="EMBL" id="KAK8771521.1"/>
    </source>
</evidence>
<evidence type="ECO:0008006" key="4">
    <source>
        <dbReference type="Google" id="ProtNLM"/>
    </source>
</evidence>